<dbReference type="SUPFAM" id="SSF54909">
    <property type="entry name" value="Dimeric alpha+beta barrel"/>
    <property type="match status" value="1"/>
</dbReference>
<dbReference type="Proteomes" id="UP001597318">
    <property type="component" value="Unassembled WGS sequence"/>
</dbReference>
<dbReference type="InterPro" id="IPR011008">
    <property type="entry name" value="Dimeric_a/b-barrel"/>
</dbReference>
<protein>
    <recommendedName>
        <fullName evidence="3">ABM domain-containing protein</fullName>
    </recommendedName>
</protein>
<evidence type="ECO:0000313" key="1">
    <source>
        <dbReference type="EMBL" id="MFD2213456.1"/>
    </source>
</evidence>
<name>A0ABW5BXE0_9BACI</name>
<organism evidence="1 2">
    <name type="scientific">Metabacillus endolithicus</name>
    <dbReference type="NCBI Taxonomy" id="1535204"/>
    <lineage>
        <taxon>Bacteria</taxon>
        <taxon>Bacillati</taxon>
        <taxon>Bacillota</taxon>
        <taxon>Bacilli</taxon>
        <taxon>Bacillales</taxon>
        <taxon>Bacillaceae</taxon>
        <taxon>Metabacillus</taxon>
    </lineage>
</organism>
<dbReference type="EMBL" id="JBHUIK010000001">
    <property type="protein sequence ID" value="MFD2213456.1"/>
    <property type="molecule type" value="Genomic_DNA"/>
</dbReference>
<accession>A0ABW5BXE0</accession>
<evidence type="ECO:0008006" key="3">
    <source>
        <dbReference type="Google" id="ProtNLM"/>
    </source>
</evidence>
<reference evidence="2" key="1">
    <citation type="journal article" date="2019" name="Int. J. Syst. Evol. Microbiol.">
        <title>The Global Catalogue of Microorganisms (GCM) 10K type strain sequencing project: providing services to taxonomists for standard genome sequencing and annotation.</title>
        <authorList>
            <consortium name="The Broad Institute Genomics Platform"/>
            <consortium name="The Broad Institute Genome Sequencing Center for Infectious Disease"/>
            <person name="Wu L."/>
            <person name="Ma J."/>
        </authorList>
    </citation>
    <scope>NUCLEOTIDE SEQUENCE [LARGE SCALE GENOMIC DNA]</scope>
    <source>
        <strain evidence="2">CGMCC 1.15474</strain>
    </source>
</reference>
<proteinExistence type="predicted"/>
<gene>
    <name evidence="1" type="ORF">ACFSKK_07080</name>
</gene>
<sequence length="108" mass="13025">MYYARLIHYKLGTNQRQVAEELTKKFDKISRNLYGFRGNVYFFDDPHGEYKALNYWDTKELAEKAHEVLFPQLENELRNLTNEKPRYRIFEVFDPTDDQDMVASHTIK</sequence>
<comment type="caution">
    <text evidence="1">The sequence shown here is derived from an EMBL/GenBank/DDBJ whole genome shotgun (WGS) entry which is preliminary data.</text>
</comment>
<dbReference type="RefSeq" id="WP_247340755.1">
    <property type="nucleotide sequence ID" value="NZ_CP095550.1"/>
</dbReference>
<keyword evidence="2" id="KW-1185">Reference proteome</keyword>
<evidence type="ECO:0000313" key="2">
    <source>
        <dbReference type="Proteomes" id="UP001597318"/>
    </source>
</evidence>